<dbReference type="RefSeq" id="WP_117971119.1">
    <property type="nucleotide sequence ID" value="NZ_CABJDQ010000001.1"/>
</dbReference>
<evidence type="ECO:0000313" key="6">
    <source>
        <dbReference type="EMBL" id="RHA17419.1"/>
    </source>
</evidence>
<evidence type="ECO:0000256" key="3">
    <source>
        <dbReference type="ARBA" id="ARBA00022944"/>
    </source>
</evidence>
<comment type="caution">
    <text evidence="7">The sequence shown here is derived from an EMBL/GenBank/DDBJ whole genome shotgun (WGS) entry which is preliminary data.</text>
</comment>
<name>A0A413S3M3_9FIRM</name>
<feature type="site" description="Transition state stabilizer" evidence="5">
    <location>
        <position position="22"/>
    </location>
</feature>
<dbReference type="HAMAP" id="MF_02068">
    <property type="entry name" value="TarI"/>
    <property type="match status" value="1"/>
</dbReference>
<dbReference type="CDD" id="cd02516">
    <property type="entry name" value="CDP-ME_synthetase"/>
    <property type="match status" value="1"/>
</dbReference>
<feature type="binding site" evidence="5">
    <location>
        <begin position="81"/>
        <end position="87"/>
    </location>
    <ligand>
        <name>CTP</name>
        <dbReference type="ChEBI" id="CHEBI:37563"/>
    </ligand>
</feature>
<evidence type="ECO:0000313" key="12">
    <source>
        <dbReference type="Proteomes" id="UP000284598"/>
    </source>
</evidence>
<dbReference type="EMBL" id="QRHR01000002">
    <property type="protein sequence ID" value="RHF90289.1"/>
    <property type="molecule type" value="Genomic_DNA"/>
</dbReference>
<dbReference type="PROSITE" id="PS01295">
    <property type="entry name" value="ISPD"/>
    <property type="match status" value="1"/>
</dbReference>
<dbReference type="PANTHER" id="PTHR32125">
    <property type="entry name" value="2-C-METHYL-D-ERYTHRITOL 4-PHOSPHATE CYTIDYLYLTRANSFERASE, CHLOROPLASTIC"/>
    <property type="match status" value="1"/>
</dbReference>
<dbReference type="Proteomes" id="UP000284779">
    <property type="component" value="Unassembled WGS sequence"/>
</dbReference>
<evidence type="ECO:0000313" key="13">
    <source>
        <dbReference type="Proteomes" id="UP000284779"/>
    </source>
</evidence>
<evidence type="ECO:0000256" key="2">
    <source>
        <dbReference type="ARBA" id="ARBA00022695"/>
    </source>
</evidence>
<dbReference type="Gene3D" id="3.90.550.10">
    <property type="entry name" value="Spore Coat Polysaccharide Biosynthesis Protein SpsA, Chain A"/>
    <property type="match status" value="1"/>
</dbReference>
<evidence type="ECO:0000313" key="11">
    <source>
        <dbReference type="Proteomes" id="UP000283314"/>
    </source>
</evidence>
<keyword evidence="13" id="KW-1185">Reference proteome</keyword>
<evidence type="ECO:0000313" key="15">
    <source>
        <dbReference type="Proteomes" id="UP000286186"/>
    </source>
</evidence>
<dbReference type="PANTHER" id="PTHR32125:SF8">
    <property type="entry name" value="RIBITOL-5-PHOSPHATE CYTIDYLYLTRANSFERASE"/>
    <property type="match status" value="1"/>
</dbReference>
<dbReference type="SUPFAM" id="SSF53448">
    <property type="entry name" value="Nucleotide-diphospho-sugar transferases"/>
    <property type="match status" value="1"/>
</dbReference>
<dbReference type="EMBL" id="QSFD01000009">
    <property type="protein sequence ID" value="RHA17419.1"/>
    <property type="molecule type" value="Genomic_DNA"/>
</dbReference>
<dbReference type="AlphaFoldDB" id="A0A413S3M3"/>
<feature type="binding site" evidence="5">
    <location>
        <position position="112"/>
    </location>
    <ligand>
        <name>CTP</name>
        <dbReference type="ChEBI" id="CHEBI:37563"/>
    </ligand>
</feature>
<dbReference type="Pfam" id="PF01128">
    <property type="entry name" value="IspD"/>
    <property type="match status" value="1"/>
</dbReference>
<dbReference type="GO" id="GO:0071555">
    <property type="term" value="P:cell wall organization"/>
    <property type="evidence" value="ECO:0007669"/>
    <property type="project" value="UniProtKB-KW"/>
</dbReference>
<keyword evidence="4" id="KW-0961">Cell wall biogenesis/degradation</keyword>
<feature type="site" description="Positions ribitol 5-phosphate for the nucleophilic attack" evidence="5">
    <location>
        <position position="160"/>
    </location>
</feature>
<dbReference type="InterPro" id="IPR018294">
    <property type="entry name" value="ISPD_synthase_CS"/>
</dbReference>
<dbReference type="Proteomes" id="UP000284598">
    <property type="component" value="Unassembled WGS sequence"/>
</dbReference>
<feature type="binding site" evidence="5">
    <location>
        <begin position="7"/>
        <end position="10"/>
    </location>
    <ligand>
        <name>CTP</name>
        <dbReference type="ChEBI" id="CHEBI:37563"/>
    </ligand>
</feature>
<dbReference type="Proteomes" id="UP000283314">
    <property type="component" value="Unassembled WGS sequence"/>
</dbReference>
<dbReference type="FunFam" id="3.90.550.10:FF:000003">
    <property type="entry name" value="2-C-methyl-D-erythritol 4-phosphate cytidylyltransferase"/>
    <property type="match status" value="1"/>
</dbReference>
<reference evidence="11 12" key="1">
    <citation type="submission" date="2018-08" db="EMBL/GenBank/DDBJ databases">
        <title>A genome reference for cultivated species of the human gut microbiota.</title>
        <authorList>
            <person name="Zou Y."/>
            <person name="Xue W."/>
            <person name="Luo G."/>
        </authorList>
    </citation>
    <scope>NUCLEOTIDE SEQUENCE [LARGE SCALE GENOMIC DNA]</scope>
    <source>
        <strain evidence="10 11">AF37-4</strain>
        <strain evidence="9 15">AM23-22</strain>
        <strain evidence="8 14">AM42-30</strain>
        <strain evidence="7 12">AM43-2</strain>
        <strain evidence="6 13">AM44-11BH</strain>
    </source>
</reference>
<evidence type="ECO:0000256" key="5">
    <source>
        <dbReference type="HAMAP-Rule" id="MF_02068"/>
    </source>
</evidence>
<dbReference type="InterPro" id="IPR034683">
    <property type="entry name" value="IspD/TarI"/>
</dbReference>
<dbReference type="GO" id="GO:0050518">
    <property type="term" value="F:2-C-methyl-D-erythritol 4-phosphate cytidylyltransferase activity"/>
    <property type="evidence" value="ECO:0007669"/>
    <property type="project" value="UniProtKB-ARBA"/>
</dbReference>
<dbReference type="NCBIfam" id="NF001183">
    <property type="entry name" value="PRK00155.1-3"/>
    <property type="match status" value="1"/>
</dbReference>
<dbReference type="EMBL" id="QROT01000001">
    <property type="protein sequence ID" value="RHL48187.1"/>
    <property type="molecule type" value="Genomic_DNA"/>
</dbReference>
<protein>
    <recommendedName>
        <fullName evidence="5">Ribitol-5-phosphate cytidylyltransferase</fullName>
        <ecNumber evidence="5">2.7.7.40</ecNumber>
    </recommendedName>
</protein>
<dbReference type="EMBL" id="QSFO01000003">
    <property type="protein sequence ID" value="RHA56209.1"/>
    <property type="molecule type" value="Genomic_DNA"/>
</dbReference>
<organism evidence="7 12">
    <name type="scientific">Eubacterium ventriosum</name>
    <dbReference type="NCBI Taxonomy" id="39496"/>
    <lineage>
        <taxon>Bacteria</taxon>
        <taxon>Bacillati</taxon>
        <taxon>Bacillota</taxon>
        <taxon>Clostridia</taxon>
        <taxon>Eubacteriales</taxon>
        <taxon>Eubacteriaceae</taxon>
        <taxon>Eubacterium</taxon>
    </lineage>
</organism>
<evidence type="ECO:0000256" key="4">
    <source>
        <dbReference type="ARBA" id="ARBA00023316"/>
    </source>
</evidence>
<comment type="catalytic activity">
    <reaction evidence="5">
        <text>D-ribitol 5-phosphate + CTP + H(+) = CDP-L-ribitol + diphosphate</text>
        <dbReference type="Rhea" id="RHEA:12456"/>
        <dbReference type="ChEBI" id="CHEBI:15378"/>
        <dbReference type="ChEBI" id="CHEBI:33019"/>
        <dbReference type="ChEBI" id="CHEBI:37563"/>
        <dbReference type="ChEBI" id="CHEBI:57608"/>
        <dbReference type="ChEBI" id="CHEBI:57695"/>
        <dbReference type="EC" id="2.7.7.40"/>
    </reaction>
</comment>
<dbReference type="EC" id="2.7.7.40" evidence="5"/>
<dbReference type="GeneID" id="66465979"/>
<evidence type="ECO:0000313" key="7">
    <source>
        <dbReference type="EMBL" id="RHA56209.1"/>
    </source>
</evidence>
<keyword evidence="3" id="KW-0777">Teichoic acid biosynthesis</keyword>
<dbReference type="EMBL" id="QSFV01000006">
    <property type="protein sequence ID" value="RHA81315.1"/>
    <property type="molecule type" value="Genomic_DNA"/>
</dbReference>
<dbReference type="InterPro" id="IPR050088">
    <property type="entry name" value="IspD/TarI_cytidylyltransf_bact"/>
</dbReference>
<feature type="site" description="Transition state stabilizer" evidence="5">
    <location>
        <position position="14"/>
    </location>
</feature>
<accession>A0A413S3M3</accession>
<dbReference type="Proteomes" id="UP000286186">
    <property type="component" value="Unassembled WGS sequence"/>
</dbReference>
<feature type="site" description="Positions ribitol 5-phosphate for the nucleophilic attack" evidence="5">
    <location>
        <position position="217"/>
    </location>
</feature>
<evidence type="ECO:0000313" key="8">
    <source>
        <dbReference type="EMBL" id="RHA81315.1"/>
    </source>
</evidence>
<evidence type="ECO:0000256" key="1">
    <source>
        <dbReference type="ARBA" id="ARBA00022679"/>
    </source>
</evidence>
<dbReference type="GO" id="GO:0008299">
    <property type="term" value="P:isoprenoid biosynthetic process"/>
    <property type="evidence" value="ECO:0007669"/>
    <property type="project" value="InterPro"/>
</dbReference>
<comment type="function">
    <text evidence="5">Catalyzes the transfer of the cytidylyl group of CTP to D-ribitol 5-phosphate.</text>
</comment>
<dbReference type="GO" id="GO:0019350">
    <property type="term" value="P:teichoic acid biosynthetic process"/>
    <property type="evidence" value="ECO:0007669"/>
    <property type="project" value="UniProtKB-KW"/>
</dbReference>
<dbReference type="GO" id="GO:0047349">
    <property type="term" value="F:D-ribitol-5-phosphate cytidylyltransferase activity"/>
    <property type="evidence" value="ECO:0007669"/>
    <property type="project" value="UniProtKB-UniRule"/>
</dbReference>
<dbReference type="InterPro" id="IPR034709">
    <property type="entry name" value="TarI"/>
</dbReference>
<proteinExistence type="inferred from homology"/>
<evidence type="ECO:0000313" key="14">
    <source>
        <dbReference type="Proteomes" id="UP000285740"/>
    </source>
</evidence>
<sequence length="234" mass="26427">MIFGAVLAGGIGSRMGNVEKPKQYLNIAGKPIIIHTLEKFYVNDKFEKIIVLCPNQWVNHTENLIKKYIGENDKIVVISGGSTRNETIMNAIAYIEEHYTIDDDSVIVTHDSVRPFVTHRIIEENIKYAQEYGACDTVVPATDTIVKSMDNEIISEIPDRSKMYQGQTPQSFKIKKLKSLYEGLSEEEKTILTDAAKIFVIKGEKVHLVEGEVSNTKITYPYDLRVAETLISEK</sequence>
<evidence type="ECO:0000313" key="9">
    <source>
        <dbReference type="EMBL" id="RHF90289.1"/>
    </source>
</evidence>
<comment type="similarity">
    <text evidence="5">Belongs to the IspD/TarI cytidylyltransferase family. TarI subfamily.</text>
</comment>
<keyword evidence="2 5" id="KW-0548">Nucleotidyltransferase</keyword>
<evidence type="ECO:0000313" key="10">
    <source>
        <dbReference type="EMBL" id="RHL48187.1"/>
    </source>
</evidence>
<gene>
    <name evidence="10" type="ORF">DW018_01875</name>
    <name evidence="9" type="ORF">DW652_03105</name>
    <name evidence="8" type="ORF">DW918_03680</name>
    <name evidence="7" type="ORF">DW929_03750</name>
    <name evidence="6" type="ORF">DW944_09535</name>
</gene>
<dbReference type="Proteomes" id="UP000285740">
    <property type="component" value="Unassembled WGS sequence"/>
</dbReference>
<dbReference type="InterPro" id="IPR029044">
    <property type="entry name" value="Nucleotide-diphossugar_trans"/>
</dbReference>
<keyword evidence="1 5" id="KW-0808">Transferase</keyword>